<organism evidence="2 3">
    <name type="scientific">Mycoplasma testudineum</name>
    <dbReference type="NCBI Taxonomy" id="244584"/>
    <lineage>
        <taxon>Bacteria</taxon>
        <taxon>Bacillati</taxon>
        <taxon>Mycoplasmatota</taxon>
        <taxon>Mollicutes</taxon>
        <taxon>Mycoplasmataceae</taxon>
        <taxon>Mycoplasma</taxon>
    </lineage>
</organism>
<protein>
    <submittedName>
        <fullName evidence="2">Uncharacterized protein</fullName>
    </submittedName>
</protein>
<feature type="coiled-coil region" evidence="1">
    <location>
        <begin position="235"/>
        <end position="262"/>
    </location>
</feature>
<sequence>MDKYNALLKIRKNYKNIYSLVNLNFIQILSQFQILSEKFQGQMAEAGRLKCTYGELNKIYKIKSTFFEGHRYIVESKKMLIYVAEKAKYSALSFKRTDEEILELYKKNDLFIPIGDYAIEFAKKNGIPIYIQYETIDISHVEELQVLAYQLYMSKKIISLHMTFPTNKLEDGNTMTILPVKDFMIEQKDVKVNIKNVDIYPNLSDYIKNTNLIYLELTLTALIIEASFYSMKQKIIRIKTLLETVEDKIKKINNEILKEKRKTLTEEIIITTQ</sequence>
<reference evidence="2 3" key="1">
    <citation type="submission" date="2019-03" db="EMBL/GenBank/DDBJ databases">
        <title>Genomic Encyclopedia of Archaeal and Bacterial Type Strains, Phase II (KMG-II): from individual species to whole genera.</title>
        <authorList>
            <person name="Goeker M."/>
        </authorList>
    </citation>
    <scope>NUCLEOTIDE SEQUENCE [LARGE SCALE GENOMIC DNA]</scope>
    <source>
        <strain evidence="2 3">ATCC 700618</strain>
    </source>
</reference>
<dbReference type="OrthoDB" id="399604at2"/>
<keyword evidence="3" id="KW-1185">Reference proteome</keyword>
<name>A0A4R6ID39_9MOLU</name>
<evidence type="ECO:0000313" key="2">
    <source>
        <dbReference type="EMBL" id="TDO19814.1"/>
    </source>
</evidence>
<gene>
    <name evidence="2" type="ORF">EI74_0619</name>
</gene>
<dbReference type="RefSeq" id="WP_094254776.1">
    <property type="nucleotide sequence ID" value="NZ_NNCE01000005.1"/>
</dbReference>
<proteinExistence type="predicted"/>
<dbReference type="NCBIfam" id="NF045933">
    <property type="entry name" value="MSC_0622_gamma"/>
    <property type="match status" value="1"/>
</dbReference>
<evidence type="ECO:0000313" key="3">
    <source>
        <dbReference type="Proteomes" id="UP000295518"/>
    </source>
</evidence>
<evidence type="ECO:0000256" key="1">
    <source>
        <dbReference type="SAM" id="Coils"/>
    </source>
</evidence>
<dbReference type="AlphaFoldDB" id="A0A4R6ID39"/>
<dbReference type="Proteomes" id="UP000295518">
    <property type="component" value="Unassembled WGS sequence"/>
</dbReference>
<comment type="caution">
    <text evidence="2">The sequence shown here is derived from an EMBL/GenBank/DDBJ whole genome shotgun (WGS) entry which is preliminary data.</text>
</comment>
<keyword evidence="1" id="KW-0175">Coiled coil</keyword>
<accession>A0A4R6ID39</accession>
<dbReference type="EMBL" id="SNWN01000013">
    <property type="protein sequence ID" value="TDO19814.1"/>
    <property type="molecule type" value="Genomic_DNA"/>
</dbReference>